<dbReference type="PANTHER" id="PTHR46401:SF2">
    <property type="entry name" value="GLYCOSYLTRANSFERASE WBBK-RELATED"/>
    <property type="match status" value="1"/>
</dbReference>
<reference evidence="3 4" key="1">
    <citation type="journal article" date="2015" name="Int. J. Syst. Evol. Microbiol.">
        <title>Hyunsoonleella pacifica sp. nov., isolated from seawater of South Pacific Gyre.</title>
        <authorList>
            <person name="Gao X."/>
            <person name="Zhang Z."/>
            <person name="Dai X."/>
            <person name="Zhang X.H."/>
        </authorList>
    </citation>
    <scope>NUCLEOTIDE SEQUENCE [LARGE SCALE GENOMIC DNA]</scope>
    <source>
        <strain evidence="3 4">SW033</strain>
    </source>
</reference>
<dbReference type="OrthoDB" id="1450439at2"/>
<dbReference type="GO" id="GO:0016757">
    <property type="term" value="F:glycosyltransferase activity"/>
    <property type="evidence" value="ECO:0007669"/>
    <property type="project" value="InterPro"/>
</dbReference>
<comment type="caution">
    <text evidence="3">The sequence shown here is derived from an EMBL/GenBank/DDBJ whole genome shotgun (WGS) entry which is preliminary data.</text>
</comment>
<protein>
    <submittedName>
        <fullName evidence="3">Glycosyltransferase</fullName>
    </submittedName>
</protein>
<sequence>MRNIILISFFWTGIRDFFLKGELEFKGMPAFTNTFLKLLHDDRIGTIYVIFFGKHIGNKYKINKKYSNKIKVYGFDHKGGISTVKAIVNLFCRTLRIICNNKINVIYGHGSTAGFAGIIGNITGIQNVRRIYGTFLCDKLDKSKWHIFLNHPLEFFAFSLPAKAIICTNDGTKGDLVYNKIGHKKSTFYFWLNGIDKANNIILPYEEINQKYKIGFTPQICYLARIDKWKRQHLLVEALKKLHQKKIIYNTIIAGPIINKEYYEGLSLDIKDNGLSDYIKLIPGFTKEESISVIKHSELSVSFYDFSNLGNVFLESLSLGTVMLSENINNSLELIDEKVYYNTNPLNSEETANLLEDIFKNKQDLFSKSEEAIKFSHEYLLTWPERAAKEISLLGLS</sequence>
<evidence type="ECO:0000313" key="3">
    <source>
        <dbReference type="EMBL" id="TBN16736.1"/>
    </source>
</evidence>
<dbReference type="InterPro" id="IPR001296">
    <property type="entry name" value="Glyco_trans_1"/>
</dbReference>
<dbReference type="EMBL" id="SIRS01000003">
    <property type="protein sequence ID" value="TBN16736.1"/>
    <property type="molecule type" value="Genomic_DNA"/>
</dbReference>
<dbReference type="Pfam" id="PF00534">
    <property type="entry name" value="Glycos_transf_1"/>
    <property type="match status" value="1"/>
</dbReference>
<dbReference type="RefSeq" id="WP_130936717.1">
    <property type="nucleotide sequence ID" value="NZ_BMEE01000002.1"/>
</dbReference>
<dbReference type="Proteomes" id="UP000292372">
    <property type="component" value="Unassembled WGS sequence"/>
</dbReference>
<organism evidence="3 4">
    <name type="scientific">Hyunsoonleella pacifica</name>
    <dbReference type="NCBI Taxonomy" id="1080224"/>
    <lineage>
        <taxon>Bacteria</taxon>
        <taxon>Pseudomonadati</taxon>
        <taxon>Bacteroidota</taxon>
        <taxon>Flavobacteriia</taxon>
        <taxon>Flavobacteriales</taxon>
        <taxon>Flavobacteriaceae</taxon>
    </lineage>
</organism>
<dbReference type="SUPFAM" id="SSF53756">
    <property type="entry name" value="UDP-Glycosyltransferase/glycogen phosphorylase"/>
    <property type="match status" value="1"/>
</dbReference>
<name>A0A4Q9FPH7_9FLAO</name>
<feature type="domain" description="Glycosyl transferase family 1" evidence="2">
    <location>
        <begin position="210"/>
        <end position="363"/>
    </location>
</feature>
<dbReference type="PANTHER" id="PTHR46401">
    <property type="entry name" value="GLYCOSYLTRANSFERASE WBBK-RELATED"/>
    <property type="match status" value="1"/>
</dbReference>
<accession>A0A4Q9FPH7</accession>
<dbReference type="Gene3D" id="3.40.50.2000">
    <property type="entry name" value="Glycogen Phosphorylase B"/>
    <property type="match status" value="2"/>
</dbReference>
<keyword evidence="4" id="KW-1185">Reference proteome</keyword>
<proteinExistence type="predicted"/>
<evidence type="ECO:0000259" key="2">
    <source>
        <dbReference type="Pfam" id="PF00534"/>
    </source>
</evidence>
<gene>
    <name evidence="3" type="ORF">EYD46_08890</name>
</gene>
<keyword evidence="1 3" id="KW-0808">Transferase</keyword>
<dbReference type="GO" id="GO:0009103">
    <property type="term" value="P:lipopolysaccharide biosynthetic process"/>
    <property type="evidence" value="ECO:0007669"/>
    <property type="project" value="TreeGrafter"/>
</dbReference>
<dbReference type="AlphaFoldDB" id="A0A4Q9FPH7"/>
<evidence type="ECO:0000256" key="1">
    <source>
        <dbReference type="ARBA" id="ARBA00022679"/>
    </source>
</evidence>
<evidence type="ECO:0000313" key="4">
    <source>
        <dbReference type="Proteomes" id="UP000292372"/>
    </source>
</evidence>